<reference evidence="1" key="1">
    <citation type="submission" date="2019-08" db="EMBL/GenBank/DDBJ databases">
        <authorList>
            <person name="Kucharzyk K."/>
            <person name="Murdoch R.W."/>
            <person name="Higgins S."/>
            <person name="Loffler F."/>
        </authorList>
    </citation>
    <scope>NUCLEOTIDE SEQUENCE</scope>
</reference>
<evidence type="ECO:0000313" key="1">
    <source>
        <dbReference type="EMBL" id="MPM62093.1"/>
    </source>
</evidence>
<protein>
    <recommendedName>
        <fullName evidence="2">DUF488 domain-containing protein</fullName>
    </recommendedName>
</protein>
<evidence type="ECO:0008006" key="2">
    <source>
        <dbReference type="Google" id="ProtNLM"/>
    </source>
</evidence>
<sequence>MTQKDLIRYTYLNYPYYAIKSVIAADVLNEDEIVKINKQKRTFDTPQLFTIGYEGKTLEQYINLLIINDVHLLCDVRKNAYSQKYGFSKSQLEKACVGVGIKYVHIPQLGIESEFRQDLRSQKDYDNLFEFYEENTLKQNQEYLLKVRELIDSEKRIALTCFEHNPKECHRARVAKHLMLLPDIKYELKHLM</sequence>
<dbReference type="AlphaFoldDB" id="A0A645BFX8"/>
<organism evidence="1">
    <name type="scientific">bioreactor metagenome</name>
    <dbReference type="NCBI Taxonomy" id="1076179"/>
    <lineage>
        <taxon>unclassified sequences</taxon>
        <taxon>metagenomes</taxon>
        <taxon>ecological metagenomes</taxon>
    </lineage>
</organism>
<comment type="caution">
    <text evidence="1">The sequence shown here is derived from an EMBL/GenBank/DDBJ whole genome shotgun (WGS) entry which is preliminary data.</text>
</comment>
<gene>
    <name evidence="1" type="ORF">SDC9_108959</name>
</gene>
<dbReference type="Pfam" id="PF04343">
    <property type="entry name" value="DUF488"/>
    <property type="match status" value="1"/>
</dbReference>
<dbReference type="InterPro" id="IPR007438">
    <property type="entry name" value="DUF488"/>
</dbReference>
<dbReference type="PANTHER" id="PTHR39337:SF1">
    <property type="entry name" value="BLR5642 PROTEIN"/>
    <property type="match status" value="1"/>
</dbReference>
<dbReference type="EMBL" id="VSSQ01018682">
    <property type="protein sequence ID" value="MPM62093.1"/>
    <property type="molecule type" value="Genomic_DNA"/>
</dbReference>
<proteinExistence type="predicted"/>
<accession>A0A645BFX8</accession>
<name>A0A645BFX8_9ZZZZ</name>
<dbReference type="PANTHER" id="PTHR39337">
    <property type="entry name" value="BLR5642 PROTEIN"/>
    <property type="match status" value="1"/>
</dbReference>